<gene>
    <name evidence="1" type="ORF">BV898_11881</name>
</gene>
<comment type="caution">
    <text evidence="1">The sequence shown here is derived from an EMBL/GenBank/DDBJ whole genome shotgun (WGS) entry which is preliminary data.</text>
</comment>
<keyword evidence="2" id="KW-1185">Reference proteome</keyword>
<name>A0A1W0WFB0_HYPEX</name>
<sequence>MFPDRFLPPPIRCISGPKGPVTADPATGLGTFYRLDTQMLLKPFDPSSKYAALPFDYYCPSLRKGRKLNRMVCKTCGTYFTTQVACKNPHCAPDDQEEDYDALMMTRSLLTYQRTWISLSFQI</sequence>
<evidence type="ECO:0000313" key="2">
    <source>
        <dbReference type="Proteomes" id="UP000192578"/>
    </source>
</evidence>
<dbReference type="Proteomes" id="UP000192578">
    <property type="component" value="Unassembled WGS sequence"/>
</dbReference>
<organism evidence="1 2">
    <name type="scientific">Hypsibius exemplaris</name>
    <name type="common">Freshwater tardigrade</name>
    <dbReference type="NCBI Taxonomy" id="2072580"/>
    <lineage>
        <taxon>Eukaryota</taxon>
        <taxon>Metazoa</taxon>
        <taxon>Ecdysozoa</taxon>
        <taxon>Tardigrada</taxon>
        <taxon>Eutardigrada</taxon>
        <taxon>Parachela</taxon>
        <taxon>Hypsibioidea</taxon>
        <taxon>Hypsibiidae</taxon>
        <taxon>Hypsibius</taxon>
    </lineage>
</organism>
<protein>
    <submittedName>
        <fullName evidence="1">Uncharacterized protein</fullName>
    </submittedName>
</protein>
<proteinExistence type="predicted"/>
<dbReference type="AlphaFoldDB" id="A0A1W0WFB0"/>
<evidence type="ECO:0000313" key="1">
    <source>
        <dbReference type="EMBL" id="OQV13884.1"/>
    </source>
</evidence>
<accession>A0A1W0WFB0</accession>
<reference evidence="2" key="1">
    <citation type="submission" date="2017-01" db="EMBL/GenBank/DDBJ databases">
        <title>Comparative genomics of anhydrobiosis in the tardigrade Hypsibius dujardini.</title>
        <authorList>
            <person name="Yoshida Y."/>
            <person name="Koutsovoulos G."/>
            <person name="Laetsch D."/>
            <person name="Stevens L."/>
            <person name="Kumar S."/>
            <person name="Horikawa D."/>
            <person name="Ishino K."/>
            <person name="Komine S."/>
            <person name="Tomita M."/>
            <person name="Blaxter M."/>
            <person name="Arakawa K."/>
        </authorList>
    </citation>
    <scope>NUCLEOTIDE SEQUENCE [LARGE SCALE GENOMIC DNA]</scope>
    <source>
        <strain evidence="2">Z151</strain>
    </source>
</reference>
<dbReference type="EMBL" id="MTYJ01000114">
    <property type="protein sequence ID" value="OQV13884.1"/>
    <property type="molecule type" value="Genomic_DNA"/>
</dbReference>